<evidence type="ECO:0000313" key="5">
    <source>
        <dbReference type="Proteomes" id="UP000283530"/>
    </source>
</evidence>
<accession>A0A443PVF8</accession>
<feature type="compositionally biased region" description="Basic and acidic residues" evidence="1">
    <location>
        <begin position="74"/>
        <end position="88"/>
    </location>
</feature>
<dbReference type="InterPro" id="IPR057984">
    <property type="entry name" value="PATROL1_C"/>
</dbReference>
<feature type="region of interest" description="Disordered" evidence="1">
    <location>
        <begin position="471"/>
        <end position="495"/>
    </location>
</feature>
<keyword evidence="5" id="KW-1185">Reference proteome</keyword>
<dbReference type="EMBL" id="QPKB01000011">
    <property type="protein sequence ID" value="RWR94748.1"/>
    <property type="molecule type" value="Genomic_DNA"/>
</dbReference>
<feature type="region of interest" description="Disordered" evidence="1">
    <location>
        <begin position="74"/>
        <end position="103"/>
    </location>
</feature>
<gene>
    <name evidence="4" type="ORF">CKAN_02405700</name>
</gene>
<feature type="region of interest" description="Disordered" evidence="1">
    <location>
        <begin position="1"/>
        <end position="20"/>
    </location>
</feature>
<evidence type="ECO:0000259" key="2">
    <source>
        <dbReference type="PROSITE" id="PS51258"/>
    </source>
</evidence>
<comment type="caution">
    <text evidence="4">The sequence shown here is derived from an EMBL/GenBank/DDBJ whole genome shotgun (WGS) entry which is preliminary data.</text>
</comment>
<reference evidence="4 5" key="1">
    <citation type="journal article" date="2019" name="Nat. Plants">
        <title>Stout camphor tree genome fills gaps in understanding of flowering plant genome evolution.</title>
        <authorList>
            <person name="Chaw S.M."/>
            <person name="Liu Y.C."/>
            <person name="Wu Y.W."/>
            <person name="Wang H.Y."/>
            <person name="Lin C.I."/>
            <person name="Wu C.S."/>
            <person name="Ke H.M."/>
            <person name="Chang L.Y."/>
            <person name="Hsu C.Y."/>
            <person name="Yang H.T."/>
            <person name="Sudianto E."/>
            <person name="Hsu M.H."/>
            <person name="Wu K.P."/>
            <person name="Wang L.N."/>
            <person name="Leebens-Mack J.H."/>
            <person name="Tsai I.J."/>
        </authorList>
    </citation>
    <scope>NUCLEOTIDE SEQUENCE [LARGE SCALE GENOMIC DNA]</scope>
    <source>
        <strain evidence="5">cv. Chaw 1501</strain>
        <tissue evidence="4">Young leaves</tissue>
    </source>
</reference>
<dbReference type="OrthoDB" id="2015333at2759"/>
<feature type="compositionally biased region" description="Polar residues" evidence="1">
    <location>
        <begin position="10"/>
        <end position="20"/>
    </location>
</feature>
<feature type="compositionally biased region" description="Polar residues" evidence="1">
    <location>
        <begin position="92"/>
        <end position="103"/>
    </location>
</feature>
<dbReference type="AlphaFoldDB" id="A0A443PVF8"/>
<dbReference type="InterPro" id="IPR014772">
    <property type="entry name" value="Munc13_dom-2"/>
</dbReference>
<dbReference type="InterPro" id="IPR014770">
    <property type="entry name" value="Munc13_1"/>
</dbReference>
<feature type="region of interest" description="Disordered" evidence="1">
    <location>
        <begin position="431"/>
        <end position="457"/>
    </location>
</feature>
<organism evidence="4 5">
    <name type="scientific">Cinnamomum micranthum f. kanehirae</name>
    <dbReference type="NCBI Taxonomy" id="337451"/>
    <lineage>
        <taxon>Eukaryota</taxon>
        <taxon>Viridiplantae</taxon>
        <taxon>Streptophyta</taxon>
        <taxon>Embryophyta</taxon>
        <taxon>Tracheophyta</taxon>
        <taxon>Spermatophyta</taxon>
        <taxon>Magnoliopsida</taxon>
        <taxon>Magnoliidae</taxon>
        <taxon>Laurales</taxon>
        <taxon>Lauraceae</taxon>
        <taxon>Cinnamomum</taxon>
    </lineage>
</organism>
<feature type="domain" description="MHD2" evidence="3">
    <location>
        <begin position="837"/>
        <end position="948"/>
    </location>
</feature>
<dbReference type="STRING" id="337451.A0A443PVF8"/>
<dbReference type="PANTHER" id="PTHR31280">
    <property type="entry name" value="PROTEIN UNC-13 HOMOLOG"/>
    <property type="match status" value="1"/>
</dbReference>
<name>A0A443PVF8_9MAGN</name>
<dbReference type="InterPro" id="IPR008528">
    <property type="entry name" value="unc-13_homologue"/>
</dbReference>
<sequence length="1011" mass="112791">MDNNDRDSLLTPTSTMSRSESFVEVEVEWPFGKVDVDPDDLRETAYEIFFTSCRSSPGFGGKNALNFYSTWTAGDRDREREREKKEGDECTSPKSGAMSTKVPSSRIKRALGLKTMKRSSLGRTLSGSGSNMDCSKTAAAKLKRPLTSAELMRHQMKVTEQSDTRLRKTLMRTLVGQMGRRVETIILPLELLRHLKPSEFQDAHEYYLWQRRQLKIIEAGLLQHPSVPLDRSNAFAMSLRDIIRSSESKAIDNGKSCEAMKNLCNAVLALAWRSPNGTPTDSCHWADGFPLNVHLYLVLLQSIFDPNDQTGVLDEVDELTELMKKTWSILGITRLVHNICFTWVLFHQFVTTGQVEQDLLTASLTMMAEVATDAKRSDMEFLYVKILSSTLASMQRWAEKKLFNYHEAFQKGAAGSMETIIPLAQSAAKIQEEDVPSTGGVSQEKEDEATESPGNRVDLYIRSSLQNAFNKMSESKNTNSASEEEGEGEQASSEDLIGLARETEELATKEKEYYSCILKRWQPIAAGVAAVTLHNCYGTVLRHYLTGVSTLTVNTIQVLQTAGKLENVLVQMVVEDSVDCEDGGKGIVREMEPYEVDTVILNLMKSWIEERLKKGRECIEKAKETETWNPKSKTEPHAQSAIEITKLAKEAVDNFFEIPAGGMGEDLIQDLSEGIESLLQDYISFVQSCGGTKQGYIPPLPPLTRCSRDSKIFKLWKKAAPCRVVGMDELNISSIIDGDHPRPSTSRGTQRLYIRVNTLHYLLSSIHSLDKSLALSIRTHFPNSRRHLTDSLTYFENVRSSIQTATQNVLEVAAFRLIFLDSSSVFYDGLYAGDVTNARIHPALRILKQNLTLLTAILTERAQPLAVKEVMKATFEAFSMVLLAGGGSRMFSRTDHDMIAEDFGNLKRVFCTCGEGLIAEQEVEKEADVVEGVIALMGQATEQLVEDLSIIACETSGIGIDGAAGQKVPMPPTTGRWNRTDPNTILRVLCHRIDNVANSFLKKTFQLAKRR</sequence>
<evidence type="ECO:0000313" key="4">
    <source>
        <dbReference type="EMBL" id="RWR94748.1"/>
    </source>
</evidence>
<dbReference type="Proteomes" id="UP000283530">
    <property type="component" value="Unassembled WGS sequence"/>
</dbReference>
<dbReference type="PROSITE" id="PS51259">
    <property type="entry name" value="MHD2"/>
    <property type="match status" value="1"/>
</dbReference>
<proteinExistence type="predicted"/>
<evidence type="ECO:0000256" key="1">
    <source>
        <dbReference type="SAM" id="MobiDB-lite"/>
    </source>
</evidence>
<dbReference type="Pfam" id="PF25761">
    <property type="entry name" value="TPR_PATROL1"/>
    <property type="match status" value="1"/>
</dbReference>
<dbReference type="PANTHER" id="PTHR31280:SF1">
    <property type="entry name" value="OS03G0138600 PROTEIN"/>
    <property type="match status" value="1"/>
</dbReference>
<protein>
    <submittedName>
        <fullName evidence="4">DUF810 domain-containing protein</fullName>
    </submittedName>
</protein>
<dbReference type="PROSITE" id="PS51258">
    <property type="entry name" value="MHD1"/>
    <property type="match status" value="1"/>
</dbReference>
<feature type="domain" description="MHD1" evidence="2">
    <location>
        <begin position="556"/>
        <end position="700"/>
    </location>
</feature>
<evidence type="ECO:0000259" key="3">
    <source>
        <dbReference type="PROSITE" id="PS51259"/>
    </source>
</evidence>